<evidence type="ECO:0000313" key="2">
    <source>
        <dbReference type="EMBL" id="PYE83507.1"/>
    </source>
</evidence>
<dbReference type="GO" id="GO:0016491">
    <property type="term" value="F:oxidoreductase activity"/>
    <property type="evidence" value="ECO:0007669"/>
    <property type="project" value="InterPro"/>
</dbReference>
<dbReference type="InterPro" id="IPR036188">
    <property type="entry name" value="FAD/NAD-bd_sf"/>
</dbReference>
<evidence type="ECO:0000313" key="3">
    <source>
        <dbReference type="Proteomes" id="UP000248054"/>
    </source>
</evidence>
<keyword evidence="3" id="KW-1185">Reference proteome</keyword>
<dbReference type="AlphaFoldDB" id="A0A2V4XXI5"/>
<reference evidence="2 3" key="1">
    <citation type="submission" date="2018-06" db="EMBL/GenBank/DDBJ databases">
        <title>Genomic Encyclopedia of Type Strains, Phase III (KMG-III): the genomes of soil and plant-associated and newly described type strains.</title>
        <authorList>
            <person name="Whitman W."/>
        </authorList>
    </citation>
    <scope>NUCLEOTIDE SEQUENCE [LARGE SCALE GENOMIC DNA]</scope>
    <source>
        <strain evidence="2 3">CECT 7945</strain>
    </source>
</reference>
<accession>A0A2V4XXI5</accession>
<gene>
    <name evidence="2" type="ORF">DFQ11_101944</name>
</gene>
<dbReference type="SUPFAM" id="SSF51905">
    <property type="entry name" value="FAD/NAD(P)-binding domain"/>
    <property type="match status" value="1"/>
</dbReference>
<proteinExistence type="predicted"/>
<comment type="caution">
    <text evidence="2">The sequence shown here is derived from an EMBL/GenBank/DDBJ whole genome shotgun (WGS) entry which is preliminary data.</text>
</comment>
<name>A0A2V4XXI5_9FLAO</name>
<sequence length="205" mass="22390">MIFDALIIGGGAAGLSCALILGSAKPKPYAEDKKIGIIVHQRSSHLQTALFNNVLGLPPGTLGTNILKDGKKQLSNLYPHITQIDKEKVTSIEKEKDFFIVSTNKNSYRTKLAVIAVGYTSLMTIKGLEDYTEPHPREAIAKDRIWLKNTDHLIAENLYVAGTLAGWRSQFSVACGSGSHVATDILTLWNDGKHSKVHDKAIEPL</sequence>
<dbReference type="InterPro" id="IPR023753">
    <property type="entry name" value="FAD/NAD-binding_dom"/>
</dbReference>
<dbReference type="Gene3D" id="3.50.50.60">
    <property type="entry name" value="FAD/NAD(P)-binding domain"/>
    <property type="match status" value="1"/>
</dbReference>
<evidence type="ECO:0000259" key="1">
    <source>
        <dbReference type="Pfam" id="PF07992"/>
    </source>
</evidence>
<protein>
    <submittedName>
        <fullName evidence="2">Pyridine nucleotide-disulfide oxidoreductase</fullName>
    </submittedName>
</protein>
<dbReference type="Proteomes" id="UP000248054">
    <property type="component" value="Unassembled WGS sequence"/>
</dbReference>
<organism evidence="2 3">
    <name type="scientific">Winogradskyella epiphytica</name>
    <dbReference type="NCBI Taxonomy" id="262005"/>
    <lineage>
        <taxon>Bacteria</taxon>
        <taxon>Pseudomonadati</taxon>
        <taxon>Bacteroidota</taxon>
        <taxon>Flavobacteriia</taxon>
        <taxon>Flavobacteriales</taxon>
        <taxon>Flavobacteriaceae</taxon>
        <taxon>Winogradskyella</taxon>
    </lineage>
</organism>
<feature type="domain" description="FAD/NAD(P)-binding" evidence="1">
    <location>
        <begin position="4"/>
        <end position="151"/>
    </location>
</feature>
<dbReference type="Pfam" id="PF07992">
    <property type="entry name" value="Pyr_redox_2"/>
    <property type="match status" value="1"/>
</dbReference>
<dbReference type="EMBL" id="QJTD01000001">
    <property type="protein sequence ID" value="PYE83507.1"/>
    <property type="molecule type" value="Genomic_DNA"/>
</dbReference>